<evidence type="ECO:0000256" key="1">
    <source>
        <dbReference type="SAM" id="SignalP"/>
    </source>
</evidence>
<name>A0A1A9F1B3_9GAMM</name>
<organism evidence="2 3">
    <name type="scientific">Marinobacterium aestuarii</name>
    <dbReference type="NCBI Taxonomy" id="1821621"/>
    <lineage>
        <taxon>Bacteria</taxon>
        <taxon>Pseudomonadati</taxon>
        <taxon>Pseudomonadota</taxon>
        <taxon>Gammaproteobacteria</taxon>
        <taxon>Oceanospirillales</taxon>
        <taxon>Oceanospirillaceae</taxon>
        <taxon>Marinobacterium</taxon>
    </lineage>
</organism>
<dbReference type="Pfam" id="PF14224">
    <property type="entry name" value="DUF4331"/>
    <property type="match status" value="1"/>
</dbReference>
<sequence>MKSRIERIWTPGVLLACVGAASLALASSHMDAPLITLDDAANTADVYAFRSNSDGMAYLTTALSVYPFEEPGIGPNKYNFDDRVRYSIHVATGDDLAAGRPTLSYHFRFSTGYKTNQTILQSYLGVIGTVGDAAQNLTQSYRLTQENHRTGTVTDLTPPGYKMLVPPNNQGIATPLYNIDNDGENPARDGVALASSLDAYTAQTIYSLPGGYRTFAGQRDDGFYGDIQSIFDLLQLRSPGIDAQGGYNVHTVVLDIPLQALGGADQVVGVYASTSRQKQTVLRKDGPKESGDWVQVARQGNPLFNEALVAIADKDLYNRSSPEVDAALFAKYAEEPELAALLNDLVFGGDMVALETGRTDIAGIFIPDLIKVDLSTGAARLAGGGADDVANPDDAGFSRLSVFGGDALSSTVQAGLPGFAAGTIPGGWPNGRRFGDDVVDIAVTALISDLRNDPLVINGPAGDSVDANDIAYNKVFPYAATPLNGRNHGHGH</sequence>
<dbReference type="RefSeq" id="WP_067385181.1">
    <property type="nucleotide sequence ID" value="NZ_CP015839.1"/>
</dbReference>
<gene>
    <name evidence="2" type="ORF">A8C75_17030</name>
</gene>
<dbReference type="STRING" id="1821621.A8C75_17030"/>
<reference evidence="2 3" key="2">
    <citation type="journal article" date="2018" name="Int. J. Syst. Evol. Microbiol.">
        <title>Marinobacterium aestuarii sp. nov., a benzene-degrading marine bacterium isolated from estuary sediment.</title>
        <authorList>
            <person name="Bae S.S."/>
            <person name="Jung J."/>
            <person name="Chung D."/>
            <person name="Baek K."/>
        </authorList>
    </citation>
    <scope>NUCLEOTIDE SEQUENCE [LARGE SCALE GENOMIC DNA]</scope>
    <source>
        <strain evidence="2 3">ST58-10</strain>
    </source>
</reference>
<evidence type="ECO:0000313" key="3">
    <source>
        <dbReference type="Proteomes" id="UP000078070"/>
    </source>
</evidence>
<dbReference type="EMBL" id="CP015839">
    <property type="protein sequence ID" value="ANG64006.1"/>
    <property type="molecule type" value="Genomic_DNA"/>
</dbReference>
<dbReference type="Proteomes" id="UP000078070">
    <property type="component" value="Chromosome"/>
</dbReference>
<feature type="chain" id="PRO_5008386610" description="DUF4331 domain-containing protein" evidence="1">
    <location>
        <begin position="27"/>
        <end position="492"/>
    </location>
</feature>
<dbReference type="OrthoDB" id="525451at2"/>
<reference evidence="3" key="1">
    <citation type="submission" date="2016-05" db="EMBL/GenBank/DDBJ databases">
        <authorList>
            <person name="Baek K."/>
            <person name="Yang S.-J."/>
        </authorList>
    </citation>
    <scope>NUCLEOTIDE SEQUENCE [LARGE SCALE GENOMIC DNA]</scope>
    <source>
        <strain evidence="3">ST58-10</strain>
    </source>
</reference>
<dbReference type="InterPro" id="IPR025566">
    <property type="entry name" value="DUF4331"/>
</dbReference>
<evidence type="ECO:0008006" key="4">
    <source>
        <dbReference type="Google" id="ProtNLM"/>
    </source>
</evidence>
<evidence type="ECO:0000313" key="2">
    <source>
        <dbReference type="EMBL" id="ANG64006.1"/>
    </source>
</evidence>
<accession>A0A1A9F1B3</accession>
<keyword evidence="3" id="KW-1185">Reference proteome</keyword>
<protein>
    <recommendedName>
        <fullName evidence="4">DUF4331 domain-containing protein</fullName>
    </recommendedName>
</protein>
<keyword evidence="1" id="KW-0732">Signal</keyword>
<dbReference type="KEGG" id="mars:A8C75_17030"/>
<dbReference type="AlphaFoldDB" id="A0A1A9F1B3"/>
<proteinExistence type="predicted"/>
<feature type="signal peptide" evidence="1">
    <location>
        <begin position="1"/>
        <end position="26"/>
    </location>
</feature>